<sequence>MAQDPRDKAGTTTKKAKKSSTSGKKAAAAALKSRATNGNKKPLPLKLKIPPQTSEKDMAEESPPITPPPKVSVSKDELDKAMVELLGHDHTSECAWTSSRGSKSPGVNATSNFDDGGYKQKRAASDSSLDGESKADSDSSVEMVAMDNMEEEVDELIDDKSDDQEAEEELEEEIVLLPFSIPYEGANTTVEFAADIDWPTFISNLADTLSIAPKDVKVAYKFSVLAQGVAWTHLRCDKDLWVLFEKALTAMEKQKKNRSVKEFEVVLKDLRVDVKASKKEPEKKKASKKKVDSSDSDNSTPDLQKTSKSKKSSTQWVTLLMKDNACIEHSGQACLKFASRHYQLTKSDLGAWAVFMAQGYESTTIPPKSLKIGDSDRVGKPKTPAAQGAPHADPAPATPAPATPAPAMQLPPNHYGAGYYQTPFPPMPYPMFIPPTPAAPGWPPNAQSPYQLMRGSHGLDNFPSSDPPEVVEDITLFPRIANWLQRLDDGPLGGDGHNFSQFAPFFEAEMYVRISDIADNLTTESLRVTCPTMAHGTTSHIISRAKADTKAIWREEVRRLRENAHRPQHYI</sequence>
<gene>
    <name evidence="3" type="ORF">AAE3_LOCUS2972</name>
</gene>
<feature type="region of interest" description="Disordered" evidence="2">
    <location>
        <begin position="367"/>
        <end position="408"/>
    </location>
</feature>
<keyword evidence="1" id="KW-0175">Coiled coil</keyword>
<comment type="caution">
    <text evidence="3">The sequence shown here is derived from an EMBL/GenBank/DDBJ whole genome shotgun (WGS) entry which is preliminary data.</text>
</comment>
<evidence type="ECO:0000313" key="4">
    <source>
        <dbReference type="Proteomes" id="UP000467700"/>
    </source>
</evidence>
<organism evidence="3 4">
    <name type="scientific">Cyclocybe aegerita</name>
    <name type="common">Black poplar mushroom</name>
    <name type="synonym">Agrocybe aegerita</name>
    <dbReference type="NCBI Taxonomy" id="1973307"/>
    <lineage>
        <taxon>Eukaryota</taxon>
        <taxon>Fungi</taxon>
        <taxon>Dikarya</taxon>
        <taxon>Basidiomycota</taxon>
        <taxon>Agaricomycotina</taxon>
        <taxon>Agaricomycetes</taxon>
        <taxon>Agaricomycetidae</taxon>
        <taxon>Agaricales</taxon>
        <taxon>Agaricineae</taxon>
        <taxon>Bolbitiaceae</taxon>
        <taxon>Cyclocybe</taxon>
    </lineage>
</organism>
<accession>A0A8S0VQQ8</accession>
<protein>
    <submittedName>
        <fullName evidence="3">Uncharacterized protein</fullName>
    </submittedName>
</protein>
<feature type="compositionally biased region" description="Low complexity" evidence="2">
    <location>
        <begin position="19"/>
        <end position="51"/>
    </location>
</feature>
<evidence type="ECO:0000256" key="1">
    <source>
        <dbReference type="SAM" id="Coils"/>
    </source>
</evidence>
<dbReference type="OrthoDB" id="3267981at2759"/>
<feature type="region of interest" description="Disordered" evidence="2">
    <location>
        <begin position="1"/>
        <end position="140"/>
    </location>
</feature>
<evidence type="ECO:0000313" key="3">
    <source>
        <dbReference type="EMBL" id="CAA7260825.1"/>
    </source>
</evidence>
<feature type="compositionally biased region" description="Basic and acidic residues" evidence="2">
    <location>
        <begin position="73"/>
        <end position="92"/>
    </location>
</feature>
<reference evidence="3 4" key="1">
    <citation type="submission" date="2020-01" db="EMBL/GenBank/DDBJ databases">
        <authorList>
            <person name="Gupta K D."/>
        </authorList>
    </citation>
    <scope>NUCLEOTIDE SEQUENCE [LARGE SCALE GENOMIC DNA]</scope>
</reference>
<feature type="region of interest" description="Disordered" evidence="2">
    <location>
        <begin position="278"/>
        <end position="309"/>
    </location>
</feature>
<feature type="coiled-coil region" evidence="1">
    <location>
        <begin position="146"/>
        <end position="173"/>
    </location>
</feature>
<proteinExistence type="predicted"/>
<dbReference type="Proteomes" id="UP000467700">
    <property type="component" value="Unassembled WGS sequence"/>
</dbReference>
<feature type="compositionally biased region" description="Polar residues" evidence="2">
    <location>
        <begin position="94"/>
        <end position="113"/>
    </location>
</feature>
<name>A0A8S0VQQ8_CYCAE</name>
<feature type="compositionally biased region" description="Basic and acidic residues" evidence="2">
    <location>
        <begin position="278"/>
        <end position="293"/>
    </location>
</feature>
<dbReference type="AlphaFoldDB" id="A0A8S0VQQ8"/>
<evidence type="ECO:0000256" key="2">
    <source>
        <dbReference type="SAM" id="MobiDB-lite"/>
    </source>
</evidence>
<dbReference type="EMBL" id="CACVBS010000030">
    <property type="protein sequence ID" value="CAA7260825.1"/>
    <property type="molecule type" value="Genomic_DNA"/>
</dbReference>
<keyword evidence="4" id="KW-1185">Reference proteome</keyword>